<keyword evidence="2" id="KW-1185">Reference proteome</keyword>
<organism evidence="1 2">
    <name type="scientific">Novosphingobium silvae</name>
    <dbReference type="NCBI Taxonomy" id="2692619"/>
    <lineage>
        <taxon>Bacteria</taxon>
        <taxon>Pseudomonadati</taxon>
        <taxon>Pseudomonadota</taxon>
        <taxon>Alphaproteobacteria</taxon>
        <taxon>Sphingomonadales</taxon>
        <taxon>Sphingomonadaceae</taxon>
        <taxon>Novosphingobium</taxon>
    </lineage>
</organism>
<accession>A0A7X4K772</accession>
<dbReference type="Proteomes" id="UP000465810">
    <property type="component" value="Unassembled WGS sequence"/>
</dbReference>
<evidence type="ECO:0000313" key="1">
    <source>
        <dbReference type="EMBL" id="MYL97929.1"/>
    </source>
</evidence>
<proteinExistence type="predicted"/>
<evidence type="ECO:0000313" key="2">
    <source>
        <dbReference type="Proteomes" id="UP000465810"/>
    </source>
</evidence>
<comment type="caution">
    <text evidence="1">The sequence shown here is derived from an EMBL/GenBank/DDBJ whole genome shotgun (WGS) entry which is preliminary data.</text>
</comment>
<reference evidence="1 2" key="1">
    <citation type="submission" date="2019-12" db="EMBL/GenBank/DDBJ databases">
        <authorList>
            <person name="Feng G."/>
            <person name="Zhu H."/>
        </authorList>
    </citation>
    <scope>NUCLEOTIDE SEQUENCE [LARGE SCALE GENOMIC DNA]</scope>
    <source>
        <strain evidence="1 2">FGD1</strain>
    </source>
</reference>
<dbReference type="EMBL" id="WVTD01000005">
    <property type="protein sequence ID" value="MYL97929.1"/>
    <property type="molecule type" value="Genomic_DNA"/>
</dbReference>
<dbReference type="RefSeq" id="WP_160985573.1">
    <property type="nucleotide sequence ID" value="NZ_WVTD01000005.1"/>
</dbReference>
<sequence length="176" mass="19412">MLKAVLAVFGIPCATPGDFIVKSYVNLLWHAGHTKGREVMRSPTGSFHDIDLSEIDSDSTITDAYYGAVYDDLDQCDLGACLLATGNIDFDPRGWLERADTIGMPVAVILKADGSKSLSFGFIDNDDDRLRREERRLQQILTFDHARRWQSIAAYISEHRADLLLVAPAPAAQVSA</sequence>
<dbReference type="AlphaFoldDB" id="A0A7X4K772"/>
<protein>
    <submittedName>
        <fullName evidence="1">Uncharacterized protein</fullName>
    </submittedName>
</protein>
<name>A0A7X4K772_9SPHN</name>
<gene>
    <name evidence="1" type="ORF">GR702_09110</name>
</gene>